<comment type="caution">
    <text evidence="3">The sequence shown here is derived from an EMBL/GenBank/DDBJ whole genome shotgun (WGS) entry which is preliminary data.</text>
</comment>
<evidence type="ECO:0000313" key="3">
    <source>
        <dbReference type="EMBL" id="MDO5985800.1"/>
    </source>
</evidence>
<name>A0ABT8WVT7_9FLAO</name>
<protein>
    <submittedName>
        <fullName evidence="3">T9SS type A sorting domain-containing protein</fullName>
    </submittedName>
</protein>
<gene>
    <name evidence="3" type="ORF">Q4Q39_00150</name>
</gene>
<organism evidence="3 4">
    <name type="scientific">Flavivirga amylovorans</name>
    <dbReference type="NCBI Taxonomy" id="870486"/>
    <lineage>
        <taxon>Bacteria</taxon>
        <taxon>Pseudomonadati</taxon>
        <taxon>Bacteroidota</taxon>
        <taxon>Flavobacteriia</taxon>
        <taxon>Flavobacteriales</taxon>
        <taxon>Flavobacteriaceae</taxon>
        <taxon>Flavivirga</taxon>
    </lineage>
</organism>
<keyword evidence="4" id="KW-1185">Reference proteome</keyword>
<dbReference type="Gene3D" id="2.60.120.260">
    <property type="entry name" value="Galactose-binding domain-like"/>
    <property type="match status" value="1"/>
</dbReference>
<dbReference type="Proteomes" id="UP001176891">
    <property type="component" value="Unassembled WGS sequence"/>
</dbReference>
<evidence type="ECO:0000313" key="4">
    <source>
        <dbReference type="Proteomes" id="UP001176891"/>
    </source>
</evidence>
<keyword evidence="1" id="KW-0732">Signal</keyword>
<sequence>MEKKLLNLIVLFFIGMSSYAQILWEENFESYAVNTGITGIDGNSVGDYPLSTPFTIDATDTSFNDSANDYIIASTGEFLLRDLDGEAIVTFNPVDISSQTGDLTITFGRVDFNMRSSTSDWDTNAYIDILYSLDNGVTYTLFADHMGQGSIEHTFITPASLATGSDFNTSFTETIMPGAATSIILQIKAFNTGANEEFEIDDLDISRNAVSLWSDDFASYTDPSGVIGTGSEDFQNSGDYPSGVTKWTLSTFSNNQLEGSEDYAFVTSASENGTKVYKLNDVNEAITFQSQAISISGESQVTFGFDITFGETTYESGDYVDVFYSTNGGATYTLVQDDGSGNTFGGLNITANYNTPSTKNVQFSETLNGLAASELVLRIVARNNNSSEDYEIDNIEVVAGSTLSNKSNKLSEINLYPNPVTDNMLYINSVLSREILDVDLYDVTGKNVLSAKLSNSVNVLNINDLNKGVYMVKLTQAKNTIIKKIVVK</sequence>
<proteinExistence type="predicted"/>
<dbReference type="RefSeq" id="WP_345076101.1">
    <property type="nucleotide sequence ID" value="NZ_BAABCZ010000016.1"/>
</dbReference>
<evidence type="ECO:0000259" key="2">
    <source>
        <dbReference type="Pfam" id="PF18962"/>
    </source>
</evidence>
<dbReference type="Pfam" id="PF18962">
    <property type="entry name" value="Por_Secre_tail"/>
    <property type="match status" value="1"/>
</dbReference>
<evidence type="ECO:0000256" key="1">
    <source>
        <dbReference type="ARBA" id="ARBA00022729"/>
    </source>
</evidence>
<dbReference type="EMBL" id="JAUOEM010000001">
    <property type="protein sequence ID" value="MDO5985800.1"/>
    <property type="molecule type" value="Genomic_DNA"/>
</dbReference>
<dbReference type="InterPro" id="IPR026444">
    <property type="entry name" value="Secre_tail"/>
</dbReference>
<feature type="domain" description="Secretion system C-terminal sorting" evidence="2">
    <location>
        <begin position="415"/>
        <end position="487"/>
    </location>
</feature>
<dbReference type="NCBIfam" id="TIGR04183">
    <property type="entry name" value="Por_Secre_tail"/>
    <property type="match status" value="1"/>
</dbReference>
<accession>A0ABT8WVT7</accession>
<reference evidence="3" key="1">
    <citation type="submission" date="2023-07" db="EMBL/GenBank/DDBJ databases">
        <title>Two novel species in the genus Flavivirga.</title>
        <authorList>
            <person name="Kwon K."/>
        </authorList>
    </citation>
    <scope>NUCLEOTIDE SEQUENCE</scope>
    <source>
        <strain evidence="3">KACC 14157</strain>
    </source>
</reference>